<comment type="caution">
    <text evidence="8">The sequence shown here is derived from an EMBL/GenBank/DDBJ whole genome shotgun (WGS) entry which is preliminary data.</text>
</comment>
<sequence length="344" mass="37175">MDQNLLTIAIATLAFLAIAGIGFAFSSGDKDAARKRARAIGAGATVAGKGRAAKVLDDSAKRRAKTQEMLDSLRKQGEARRKTSRAQTIKAKLVQAGLDIPLSAFWMFSVLLGLVCAALLFLSGFEGLTISGISLHSRPVLVAGAFFGGAFGLPRFILNVMIKSRHKKMLNQFADALDIIVRGVKSGLPLNECIRIISKESSEPLRTEFATLADNLAMGAGTERSLNLLYRRVPLQEVNFFMIVLLIQAKAGGNLSEALGNLSTVIRSRKMMREKIKAMSSEAKASGMIIGSLPFAVGLLVFLTTPEYIMELFRNETGHVILAAGSTLMFTGIMTMKKMINFDI</sequence>
<evidence type="ECO:0000313" key="8">
    <source>
        <dbReference type="EMBL" id="KCZ84419.1"/>
    </source>
</evidence>
<dbReference type="GO" id="GO:0005886">
    <property type="term" value="C:plasma membrane"/>
    <property type="evidence" value="ECO:0007669"/>
    <property type="project" value="UniProtKB-SubCell"/>
</dbReference>
<feature type="transmembrane region" description="Helical" evidence="6">
    <location>
        <begin position="317"/>
        <end position="336"/>
    </location>
</feature>
<dbReference type="STRING" id="1280949.HAD_02030"/>
<keyword evidence="9" id="KW-1185">Reference proteome</keyword>
<dbReference type="EMBL" id="ARYH01000001">
    <property type="protein sequence ID" value="KCZ84419.1"/>
    <property type="molecule type" value="Genomic_DNA"/>
</dbReference>
<proteinExistence type="predicted"/>
<dbReference type="Proteomes" id="UP000027446">
    <property type="component" value="Unassembled WGS sequence"/>
</dbReference>
<accession>A0A069E3K5</accession>
<gene>
    <name evidence="8" type="ORF">HAD_02030</name>
</gene>
<evidence type="ECO:0000256" key="5">
    <source>
        <dbReference type="ARBA" id="ARBA00023136"/>
    </source>
</evidence>
<keyword evidence="4 6" id="KW-1133">Transmembrane helix</keyword>
<keyword evidence="3 6" id="KW-0812">Transmembrane</keyword>
<evidence type="ECO:0000256" key="2">
    <source>
        <dbReference type="ARBA" id="ARBA00022475"/>
    </source>
</evidence>
<dbReference type="Pfam" id="PF00482">
    <property type="entry name" value="T2SSF"/>
    <property type="match status" value="1"/>
</dbReference>
<dbReference type="PANTHER" id="PTHR35007">
    <property type="entry name" value="INTEGRAL MEMBRANE PROTEIN-RELATED"/>
    <property type="match status" value="1"/>
</dbReference>
<comment type="subcellular location">
    <subcellularLocation>
        <location evidence="1">Cell membrane</location>
        <topology evidence="1">Multi-pass membrane protein</topology>
    </subcellularLocation>
</comment>
<dbReference type="PATRIC" id="fig|1280949.3.peg.416"/>
<evidence type="ECO:0000256" key="1">
    <source>
        <dbReference type="ARBA" id="ARBA00004651"/>
    </source>
</evidence>
<dbReference type="InterPro" id="IPR042094">
    <property type="entry name" value="T2SS_GspF_sf"/>
</dbReference>
<dbReference type="eggNOG" id="COG4965">
    <property type="taxonomic scope" value="Bacteria"/>
</dbReference>
<organism evidence="8 9">
    <name type="scientific">Hyphomonas adhaerens MHS-3</name>
    <dbReference type="NCBI Taxonomy" id="1280949"/>
    <lineage>
        <taxon>Bacteria</taxon>
        <taxon>Pseudomonadati</taxon>
        <taxon>Pseudomonadota</taxon>
        <taxon>Alphaproteobacteria</taxon>
        <taxon>Hyphomonadales</taxon>
        <taxon>Hyphomonadaceae</taxon>
        <taxon>Hyphomonas</taxon>
    </lineage>
</organism>
<evidence type="ECO:0000256" key="4">
    <source>
        <dbReference type="ARBA" id="ARBA00022989"/>
    </source>
</evidence>
<dbReference type="RefSeq" id="WP_035569124.1">
    <property type="nucleotide sequence ID" value="NZ_ARYH01000001.1"/>
</dbReference>
<feature type="transmembrane region" description="Helical" evidence="6">
    <location>
        <begin position="100"/>
        <end position="121"/>
    </location>
</feature>
<evidence type="ECO:0000313" key="9">
    <source>
        <dbReference type="Proteomes" id="UP000027446"/>
    </source>
</evidence>
<evidence type="ECO:0000256" key="3">
    <source>
        <dbReference type="ARBA" id="ARBA00022692"/>
    </source>
</evidence>
<feature type="transmembrane region" description="Helical" evidence="6">
    <location>
        <begin position="141"/>
        <end position="162"/>
    </location>
</feature>
<dbReference type="AlphaFoldDB" id="A0A069E3K5"/>
<evidence type="ECO:0000259" key="7">
    <source>
        <dbReference type="Pfam" id="PF00482"/>
    </source>
</evidence>
<dbReference type="InterPro" id="IPR018076">
    <property type="entry name" value="T2SS_GspF_dom"/>
</dbReference>
<keyword evidence="2" id="KW-1003">Cell membrane</keyword>
<evidence type="ECO:0000256" key="6">
    <source>
        <dbReference type="SAM" id="Phobius"/>
    </source>
</evidence>
<name>A0A069E3K5_9PROT</name>
<feature type="transmembrane region" description="Helical" evidence="6">
    <location>
        <begin position="285"/>
        <end position="305"/>
    </location>
</feature>
<dbReference type="PANTHER" id="PTHR35007:SF1">
    <property type="entry name" value="PILUS ASSEMBLY PROTEIN"/>
    <property type="match status" value="1"/>
</dbReference>
<dbReference type="Gene3D" id="1.20.81.30">
    <property type="entry name" value="Type II secretion system (T2SS), domain F"/>
    <property type="match status" value="1"/>
</dbReference>
<feature type="domain" description="Type II secretion system protein GspF" evidence="7">
    <location>
        <begin position="177"/>
        <end position="301"/>
    </location>
</feature>
<reference evidence="8 9" key="1">
    <citation type="journal article" date="2014" name="Antonie Van Leeuwenhoek">
        <title>Hyphomonas beringensis sp. nov. and Hyphomonas chukchiensis sp. nov., isolated from surface seawater of the Bering Sea and Chukchi Sea.</title>
        <authorList>
            <person name="Li C."/>
            <person name="Lai Q."/>
            <person name="Li G."/>
            <person name="Dong C."/>
            <person name="Wang J."/>
            <person name="Liao Y."/>
            <person name="Shao Z."/>
        </authorList>
    </citation>
    <scope>NUCLEOTIDE SEQUENCE [LARGE SCALE GENOMIC DNA]</scope>
    <source>
        <strain evidence="8 9">MHS-3</strain>
    </source>
</reference>
<feature type="transmembrane region" description="Helical" evidence="6">
    <location>
        <begin position="6"/>
        <end position="26"/>
    </location>
</feature>
<protein>
    <submittedName>
        <fullName evidence="8">Secretion system protein</fullName>
    </submittedName>
</protein>
<keyword evidence="5 6" id="KW-0472">Membrane</keyword>